<dbReference type="AlphaFoldDB" id="A0A818UQM5"/>
<evidence type="ECO:0000313" key="8">
    <source>
        <dbReference type="Proteomes" id="UP000663836"/>
    </source>
</evidence>
<evidence type="ECO:0000313" key="6">
    <source>
        <dbReference type="EMBL" id="CAF1147101.1"/>
    </source>
</evidence>
<keyword evidence="1" id="KW-1017">Isopeptide bond</keyword>
<feature type="compositionally biased region" description="Polar residues" evidence="4">
    <location>
        <begin position="55"/>
        <end position="74"/>
    </location>
</feature>
<evidence type="ECO:0000313" key="7">
    <source>
        <dbReference type="EMBL" id="CAF3700351.1"/>
    </source>
</evidence>
<sequence>MEFDDDIHFNNNISDDINENHSLDEIIKSSNIDDDSHLLTEQTILITSNRRPIRSSANRRITGDNEQNTSSNINEPDPNVFLISSDTNSHNTIRKTKHDVKRFVMYIDEQFSEQLPLHTISAESLCRYLKHYFENTKKFDGTQYEPDTLRSFLLSIERYLKSKNYQYNLMESPIFQSCRQVIINKREEWKKLGLTNHLKQSSLNLLNTKHLTIFDRTKPDGLLLEIYVHITKLCQISIGQLLWGDISLIDEQYLICHQHKIENQTVRLYATPHNILTCPVQAYRLYATHRPPQCNTPQSPFFLVPRSTNIHPIWYKTTAAGKNLEQILQKAIQHATLLKQSSSSPNVNELISNGKRNELQSNSKRLQSSLIQPLNLSVTTTTTTTIEDDSGTALSSPTNSLSNDVISSSSTTINGFINKSIITPVWDESVTDILLTIAKQRDTRTVKINTLRTYLEEKLGFVEFLCLYRGFKSEPKITFHGTPWEHYQRFLPVLFTLLTLENTTV</sequence>
<proteinExistence type="predicted"/>
<feature type="region of interest" description="Disordered" evidence="4">
    <location>
        <begin position="55"/>
        <end position="78"/>
    </location>
</feature>
<evidence type="ECO:0000259" key="5">
    <source>
        <dbReference type="Pfam" id="PF12012"/>
    </source>
</evidence>
<dbReference type="PANTHER" id="PTHR46963">
    <property type="entry name" value="SIMILAR TO RIKEN CDNA E130308A19"/>
    <property type="match status" value="1"/>
</dbReference>
<dbReference type="Proteomes" id="UP000663864">
    <property type="component" value="Unassembled WGS sequence"/>
</dbReference>
<dbReference type="PANTHER" id="PTHR46963:SF2">
    <property type="match status" value="1"/>
</dbReference>
<evidence type="ECO:0000256" key="3">
    <source>
        <dbReference type="ARBA" id="ARBA00022843"/>
    </source>
</evidence>
<accession>A0A818UQM5</accession>
<comment type="caution">
    <text evidence="7">The sequence shown here is derived from an EMBL/GenBank/DDBJ whole genome shotgun (WGS) entry which is preliminary data.</text>
</comment>
<dbReference type="Proteomes" id="UP000663836">
    <property type="component" value="Unassembled WGS sequence"/>
</dbReference>
<feature type="domain" description="ZMYM2-like/QRICH1 C-terminal" evidence="5">
    <location>
        <begin position="261"/>
        <end position="331"/>
    </location>
</feature>
<dbReference type="InterPro" id="IPR042838">
    <property type="entry name" value="KIAA1958"/>
</dbReference>
<protein>
    <recommendedName>
        <fullName evidence="5">ZMYM2-like/QRICH1 C-terminal domain-containing protein</fullName>
    </recommendedName>
</protein>
<gene>
    <name evidence="7" type="ORF">JBS370_LOCUS9462</name>
    <name evidence="6" type="ORF">ZHD862_LOCUS19960</name>
</gene>
<dbReference type="Pfam" id="PF12012">
    <property type="entry name" value="DUF3504"/>
    <property type="match status" value="1"/>
</dbReference>
<dbReference type="EMBL" id="CAJNOT010001112">
    <property type="protein sequence ID" value="CAF1147101.1"/>
    <property type="molecule type" value="Genomic_DNA"/>
</dbReference>
<reference evidence="7" key="1">
    <citation type="submission" date="2021-02" db="EMBL/GenBank/DDBJ databases">
        <authorList>
            <person name="Nowell W R."/>
        </authorList>
    </citation>
    <scope>NUCLEOTIDE SEQUENCE</scope>
</reference>
<evidence type="ECO:0000256" key="4">
    <source>
        <dbReference type="SAM" id="MobiDB-lite"/>
    </source>
</evidence>
<evidence type="ECO:0000256" key="2">
    <source>
        <dbReference type="ARBA" id="ARBA00022553"/>
    </source>
</evidence>
<name>A0A818UQM5_9BILA</name>
<evidence type="ECO:0000256" key="1">
    <source>
        <dbReference type="ARBA" id="ARBA00022499"/>
    </source>
</evidence>
<keyword evidence="2" id="KW-0597">Phosphoprotein</keyword>
<organism evidence="7 8">
    <name type="scientific">Rotaria sordida</name>
    <dbReference type="NCBI Taxonomy" id="392033"/>
    <lineage>
        <taxon>Eukaryota</taxon>
        <taxon>Metazoa</taxon>
        <taxon>Spiralia</taxon>
        <taxon>Gnathifera</taxon>
        <taxon>Rotifera</taxon>
        <taxon>Eurotatoria</taxon>
        <taxon>Bdelloidea</taxon>
        <taxon>Philodinida</taxon>
        <taxon>Philodinidae</taxon>
        <taxon>Rotaria</taxon>
    </lineage>
</organism>
<dbReference type="InterPro" id="IPR021893">
    <property type="entry name" value="ZMYM2-like_C"/>
</dbReference>
<keyword evidence="3" id="KW-0832">Ubl conjugation</keyword>
<dbReference type="EMBL" id="CAJOBD010000642">
    <property type="protein sequence ID" value="CAF3700351.1"/>
    <property type="molecule type" value="Genomic_DNA"/>
</dbReference>